<keyword evidence="11" id="KW-1185">Reference proteome</keyword>
<feature type="region of interest" description="Disordered" evidence="6">
    <location>
        <begin position="30"/>
        <end position="118"/>
    </location>
</feature>
<evidence type="ECO:0000313" key="11">
    <source>
        <dbReference type="Proteomes" id="UP000573599"/>
    </source>
</evidence>
<feature type="domain" description="RDD" evidence="8">
    <location>
        <begin position="120"/>
        <end position="282"/>
    </location>
</feature>
<keyword evidence="2" id="KW-1003">Cell membrane</keyword>
<evidence type="ECO:0000256" key="5">
    <source>
        <dbReference type="ARBA" id="ARBA00023136"/>
    </source>
</evidence>
<evidence type="ECO:0000256" key="2">
    <source>
        <dbReference type="ARBA" id="ARBA00022475"/>
    </source>
</evidence>
<dbReference type="GO" id="GO:0005886">
    <property type="term" value="C:plasma membrane"/>
    <property type="evidence" value="ECO:0007669"/>
    <property type="project" value="UniProtKB-SubCell"/>
</dbReference>
<feature type="transmembrane region" description="Helical" evidence="7">
    <location>
        <begin position="184"/>
        <end position="206"/>
    </location>
</feature>
<evidence type="ECO:0000256" key="6">
    <source>
        <dbReference type="SAM" id="MobiDB-lite"/>
    </source>
</evidence>
<organism evidence="10 11">
    <name type="scientific">Pedococcus badiiscoriae</name>
    <dbReference type="NCBI Taxonomy" id="642776"/>
    <lineage>
        <taxon>Bacteria</taxon>
        <taxon>Bacillati</taxon>
        <taxon>Actinomycetota</taxon>
        <taxon>Actinomycetes</taxon>
        <taxon>Micrococcales</taxon>
        <taxon>Intrasporangiaceae</taxon>
        <taxon>Pedococcus</taxon>
    </lineage>
</organism>
<keyword evidence="4 7" id="KW-1133">Transmembrane helix</keyword>
<feature type="transmembrane region" description="Helical" evidence="7">
    <location>
        <begin position="126"/>
        <end position="147"/>
    </location>
</feature>
<evidence type="ECO:0000313" key="10">
    <source>
        <dbReference type="EMBL" id="NYG07920.1"/>
    </source>
</evidence>
<dbReference type="PANTHER" id="PTHR36115">
    <property type="entry name" value="PROLINE-RICH ANTIGEN HOMOLOG-RELATED"/>
    <property type="match status" value="1"/>
</dbReference>
<keyword evidence="3 7" id="KW-0812">Transmembrane</keyword>
<dbReference type="InterPro" id="IPR051791">
    <property type="entry name" value="Pra-immunoreactive"/>
</dbReference>
<keyword evidence="5 7" id="KW-0472">Membrane</keyword>
<evidence type="ECO:0000256" key="4">
    <source>
        <dbReference type="ARBA" id="ARBA00022989"/>
    </source>
</evidence>
<evidence type="ECO:0000256" key="3">
    <source>
        <dbReference type="ARBA" id="ARBA00022692"/>
    </source>
</evidence>
<accession>A0A852WGI8</accession>
<dbReference type="RefSeq" id="WP_179422196.1">
    <property type="nucleotide sequence ID" value="NZ_JACCAB010000001.1"/>
</dbReference>
<evidence type="ECO:0000259" key="8">
    <source>
        <dbReference type="Pfam" id="PF06271"/>
    </source>
</evidence>
<dbReference type="AlphaFoldDB" id="A0A852WGI8"/>
<evidence type="ECO:0000256" key="1">
    <source>
        <dbReference type="ARBA" id="ARBA00004651"/>
    </source>
</evidence>
<gene>
    <name evidence="10" type="ORF">BJ986_002407</name>
</gene>
<feature type="compositionally biased region" description="Low complexity" evidence="6">
    <location>
        <begin position="44"/>
        <end position="88"/>
    </location>
</feature>
<evidence type="ECO:0000259" key="9">
    <source>
        <dbReference type="Pfam" id="PF10708"/>
    </source>
</evidence>
<dbReference type="InterPro" id="IPR018929">
    <property type="entry name" value="DUF2510"/>
</dbReference>
<feature type="domain" description="DUF2510" evidence="9">
    <location>
        <begin position="7"/>
        <end position="38"/>
    </location>
</feature>
<dbReference type="Proteomes" id="UP000573599">
    <property type="component" value="Unassembled WGS sequence"/>
</dbReference>
<reference evidence="10 11" key="1">
    <citation type="submission" date="2020-07" db="EMBL/GenBank/DDBJ databases">
        <title>Sequencing the genomes of 1000 actinobacteria strains.</title>
        <authorList>
            <person name="Klenk H.-P."/>
        </authorList>
    </citation>
    <scope>NUCLEOTIDE SEQUENCE [LARGE SCALE GENOMIC DNA]</scope>
    <source>
        <strain evidence="10 11">DSM 23987</strain>
    </source>
</reference>
<comment type="caution">
    <text evidence="10">The sequence shown here is derived from an EMBL/GenBank/DDBJ whole genome shotgun (WGS) entry which is preliminary data.</text>
</comment>
<dbReference type="Pfam" id="PF06271">
    <property type="entry name" value="RDD"/>
    <property type="match status" value="1"/>
</dbReference>
<dbReference type="Pfam" id="PF10708">
    <property type="entry name" value="DUF2510"/>
    <property type="match status" value="1"/>
</dbReference>
<evidence type="ECO:0000256" key="7">
    <source>
        <dbReference type="SAM" id="Phobius"/>
    </source>
</evidence>
<proteinExistence type="predicted"/>
<comment type="subcellular location">
    <subcellularLocation>
        <location evidence="1">Cell membrane</location>
        <topology evidence="1">Multi-pass membrane protein</topology>
    </subcellularLocation>
</comment>
<dbReference type="EMBL" id="JACCAB010000001">
    <property type="protein sequence ID" value="NYG07920.1"/>
    <property type="molecule type" value="Genomic_DNA"/>
</dbReference>
<protein>
    <submittedName>
        <fullName evidence="10">Putative RDD family membrane protein YckC</fullName>
    </submittedName>
</protein>
<name>A0A852WGI8_9MICO</name>
<sequence length="293" mass="31368">MSTPTTPGWYDDPEDDSRLRYFDGVVWSKHTTPRSTRPVPSVTQPGQQQFPGQGHPAQYPGQGSAQPPAAGGWQQPPAAPPQGHQNPQFPGTQQPGWSAPPQHGWAQPSGPTTPDGQPLASYGQRVLAFVIDFIATSVIAGVLSLPVQLQVRDDISSTLDGVANGSATLSDVFNAAMRATADHVVALTLIALASSVLYHVLFVGFFSATPGKMALGISIRRPEAPGRVGWAIAVRRRLLQTILGLLRLSPALDILYLLGSALDLLWPAWDPRRQALHDKVAGTVVVRGRAPRR</sequence>
<dbReference type="InterPro" id="IPR010432">
    <property type="entry name" value="RDD"/>
</dbReference>